<name>A0A4S4KYD6_9AGAM</name>
<dbReference type="EMBL" id="SGPK01000425">
    <property type="protein sequence ID" value="THH03697.1"/>
    <property type="molecule type" value="Genomic_DNA"/>
</dbReference>
<proteinExistence type="inferred from homology"/>
<dbReference type="InterPro" id="IPR007863">
    <property type="entry name" value="Peptidase_M16_C"/>
</dbReference>
<keyword evidence="4" id="KW-0999">Mitochondrion inner membrane</keyword>
<evidence type="ECO:0000256" key="3">
    <source>
        <dbReference type="ARBA" id="ARBA00022660"/>
    </source>
</evidence>
<evidence type="ECO:0000313" key="13">
    <source>
        <dbReference type="EMBL" id="THH03697.1"/>
    </source>
</evidence>
<evidence type="ECO:0000256" key="4">
    <source>
        <dbReference type="ARBA" id="ARBA00022792"/>
    </source>
</evidence>
<gene>
    <name evidence="13" type="ORF">EW145_g6077</name>
</gene>
<dbReference type="Pfam" id="PF00675">
    <property type="entry name" value="Peptidase_M16"/>
    <property type="match status" value="1"/>
</dbReference>
<dbReference type="InterPro" id="IPR050361">
    <property type="entry name" value="MPP/UQCRC_Complex"/>
</dbReference>
<sequence length="400" mass="41426">MLAARSTTRRAAKLIRTFATAVDAAGVKVAAVDHGQPTSAVTVLVNAGSRYETKPGLANVLKNFAFKSTSNRSTLGTVRETELYGGVLSSSLSREHLALTAEFLRGDEAYFVDVLSSIISSSKFKPWEFNESVLPVVTEETRAASLNPATVALELAHAIAFRTGLGSSVFAPAHLSVTSDDVKSFAAHAFSKGNITVLGTGIDQETLSKLVEKHFSTTSTGSTSASSASQYFGGETRQVLHSGPQTVFIGFGATGAPSAELAVLAAHLSTTPSVKWSASLSPITVAIPAGTAVHPILLPYSDATLFGLLVQGDSATAVKQAAAASVKILKDTTVGGSVKPEELKKAVAKAKFAAASAVEYREGFISTFGPKAASSLVKTTPTYVAVGDANGLPYKDEVGL</sequence>
<dbReference type="InterPro" id="IPR011765">
    <property type="entry name" value="Pept_M16_N"/>
</dbReference>
<dbReference type="Gene3D" id="3.30.830.10">
    <property type="entry name" value="Metalloenzyme, LuxS/M16 peptidase-like"/>
    <property type="match status" value="2"/>
</dbReference>
<protein>
    <recommendedName>
        <fullName evidence="10">Cytochrome b-c1 complex subunit 2, mitochondrial</fullName>
    </recommendedName>
</protein>
<dbReference type="Pfam" id="PF05193">
    <property type="entry name" value="Peptidase_M16_C"/>
    <property type="match status" value="1"/>
</dbReference>
<accession>A0A4S4KYD6</accession>
<keyword evidence="8" id="KW-0472">Membrane</keyword>
<keyword evidence="3" id="KW-0679">Respiratory chain</keyword>
<evidence type="ECO:0000313" key="14">
    <source>
        <dbReference type="Proteomes" id="UP000308199"/>
    </source>
</evidence>
<dbReference type="AlphaFoldDB" id="A0A4S4KYD6"/>
<feature type="domain" description="Peptidase M16 C-terminal" evidence="12">
    <location>
        <begin position="176"/>
        <end position="348"/>
    </location>
</feature>
<evidence type="ECO:0000259" key="11">
    <source>
        <dbReference type="Pfam" id="PF00675"/>
    </source>
</evidence>
<comment type="caution">
    <text evidence="13">The sequence shown here is derived from an EMBL/GenBank/DDBJ whole genome shotgun (WGS) entry which is preliminary data.</text>
</comment>
<evidence type="ECO:0000256" key="2">
    <source>
        <dbReference type="ARBA" id="ARBA00022448"/>
    </source>
</evidence>
<dbReference type="SUPFAM" id="SSF63411">
    <property type="entry name" value="LuxS/MPP-like metallohydrolase"/>
    <property type="match status" value="2"/>
</dbReference>
<dbReference type="GO" id="GO:0005743">
    <property type="term" value="C:mitochondrial inner membrane"/>
    <property type="evidence" value="ECO:0007669"/>
    <property type="project" value="UniProtKB-SubCell"/>
</dbReference>
<organism evidence="13 14">
    <name type="scientific">Phellinidium pouzarii</name>
    <dbReference type="NCBI Taxonomy" id="167371"/>
    <lineage>
        <taxon>Eukaryota</taxon>
        <taxon>Fungi</taxon>
        <taxon>Dikarya</taxon>
        <taxon>Basidiomycota</taxon>
        <taxon>Agaricomycotina</taxon>
        <taxon>Agaricomycetes</taxon>
        <taxon>Hymenochaetales</taxon>
        <taxon>Hymenochaetaceae</taxon>
        <taxon>Phellinidium</taxon>
    </lineage>
</organism>
<comment type="similarity">
    <text evidence="9">Belongs to the peptidase M16 family. UQCRC2/QCR2 subfamily.</text>
</comment>
<evidence type="ECO:0000256" key="6">
    <source>
        <dbReference type="ARBA" id="ARBA00022982"/>
    </source>
</evidence>
<evidence type="ECO:0000256" key="10">
    <source>
        <dbReference type="ARBA" id="ARBA00040751"/>
    </source>
</evidence>
<evidence type="ECO:0000256" key="1">
    <source>
        <dbReference type="ARBA" id="ARBA00004443"/>
    </source>
</evidence>
<keyword evidence="14" id="KW-1185">Reference proteome</keyword>
<dbReference type="PANTHER" id="PTHR11851">
    <property type="entry name" value="METALLOPROTEASE"/>
    <property type="match status" value="1"/>
</dbReference>
<dbReference type="FunFam" id="3.30.830.10:FF:000021">
    <property type="entry name" value="Cytochrome b-c1 complex subunit 2"/>
    <property type="match status" value="1"/>
</dbReference>
<evidence type="ECO:0000259" key="12">
    <source>
        <dbReference type="Pfam" id="PF05193"/>
    </source>
</evidence>
<keyword evidence="6" id="KW-0249">Electron transport</keyword>
<keyword evidence="7" id="KW-0496">Mitochondrion</keyword>
<dbReference type="Proteomes" id="UP000308199">
    <property type="component" value="Unassembled WGS sequence"/>
</dbReference>
<evidence type="ECO:0000256" key="7">
    <source>
        <dbReference type="ARBA" id="ARBA00023128"/>
    </source>
</evidence>
<dbReference type="GO" id="GO:0046872">
    <property type="term" value="F:metal ion binding"/>
    <property type="evidence" value="ECO:0007669"/>
    <property type="project" value="InterPro"/>
</dbReference>
<keyword evidence="5" id="KW-0809">Transit peptide</keyword>
<evidence type="ECO:0000256" key="8">
    <source>
        <dbReference type="ARBA" id="ARBA00023136"/>
    </source>
</evidence>
<dbReference type="InterPro" id="IPR011249">
    <property type="entry name" value="Metalloenz_LuxS/M16"/>
</dbReference>
<reference evidence="13 14" key="1">
    <citation type="submission" date="2019-02" db="EMBL/GenBank/DDBJ databases">
        <title>Genome sequencing of the rare red list fungi Phellinidium pouzarii.</title>
        <authorList>
            <person name="Buettner E."/>
            <person name="Kellner H."/>
        </authorList>
    </citation>
    <scope>NUCLEOTIDE SEQUENCE [LARGE SCALE GENOMIC DNA]</scope>
    <source>
        <strain evidence="13 14">DSM 108285</strain>
    </source>
</reference>
<dbReference type="PANTHER" id="PTHR11851:SF209">
    <property type="entry name" value="CYTOCHROME B-C1 COMPLEX SUBUNIT 2, MITOCHONDRIAL"/>
    <property type="match status" value="1"/>
</dbReference>
<comment type="subcellular location">
    <subcellularLocation>
        <location evidence="1">Mitochondrion inner membrane</location>
        <topology evidence="1">Peripheral membrane protein</topology>
        <orientation evidence="1">Matrix side</orientation>
    </subcellularLocation>
</comment>
<feature type="domain" description="Peptidase M16 N-terminal" evidence="11">
    <location>
        <begin position="31"/>
        <end position="172"/>
    </location>
</feature>
<dbReference type="OrthoDB" id="6369905at2759"/>
<keyword evidence="2" id="KW-0813">Transport</keyword>
<evidence type="ECO:0000256" key="9">
    <source>
        <dbReference type="ARBA" id="ARBA00038146"/>
    </source>
</evidence>
<evidence type="ECO:0000256" key="5">
    <source>
        <dbReference type="ARBA" id="ARBA00022946"/>
    </source>
</evidence>